<evidence type="ECO:0000313" key="7">
    <source>
        <dbReference type="EMBL" id="MRG95453.1"/>
    </source>
</evidence>
<dbReference type="CDD" id="cd00397">
    <property type="entry name" value="DNA_BRE_C"/>
    <property type="match status" value="1"/>
</dbReference>
<evidence type="ECO:0000256" key="2">
    <source>
        <dbReference type="ARBA" id="ARBA00022908"/>
    </source>
</evidence>
<dbReference type="GO" id="GO:0006310">
    <property type="term" value="P:DNA recombination"/>
    <property type="evidence" value="ECO:0007669"/>
    <property type="project" value="UniProtKB-KW"/>
</dbReference>
<evidence type="ECO:0000259" key="6">
    <source>
        <dbReference type="PROSITE" id="PS51898"/>
    </source>
</evidence>
<keyword evidence="8" id="KW-1185">Reference proteome</keyword>
<evidence type="ECO:0000256" key="4">
    <source>
        <dbReference type="ARBA" id="ARBA00023172"/>
    </source>
</evidence>
<dbReference type="EMBL" id="WJIE01000007">
    <property type="protein sequence ID" value="MRG95453.1"/>
    <property type="molecule type" value="Genomic_DNA"/>
</dbReference>
<dbReference type="GO" id="GO:0003677">
    <property type="term" value="F:DNA binding"/>
    <property type="evidence" value="ECO:0007669"/>
    <property type="project" value="UniProtKB-KW"/>
</dbReference>
<dbReference type="InterPro" id="IPR050808">
    <property type="entry name" value="Phage_Integrase"/>
</dbReference>
<dbReference type="Gene3D" id="1.10.443.10">
    <property type="entry name" value="Intergrase catalytic core"/>
    <property type="match status" value="1"/>
</dbReference>
<dbReference type="OrthoDB" id="5497060at2"/>
<dbReference type="Gene3D" id="1.10.150.130">
    <property type="match status" value="1"/>
</dbReference>
<dbReference type="SUPFAM" id="SSF56349">
    <property type="entry name" value="DNA breaking-rejoining enzymes"/>
    <property type="match status" value="1"/>
</dbReference>
<keyword evidence="4" id="KW-0233">DNA recombination</keyword>
<feature type="compositionally biased region" description="Low complexity" evidence="5">
    <location>
        <begin position="589"/>
        <end position="599"/>
    </location>
</feature>
<proteinExistence type="inferred from homology"/>
<sequence length="599" mass="65587">MRHRLLGSAARFDEQVSHAWAKEDPNMASKPTGKAYEKSGKFYARVVVGNGARRSVALTACKTQEAADARAELVGHLAAKLRKAGQVDVALTLLKAAGSTEGRALEQLIRRVDDIAAGKLTRERTRADTTIEELGKRWTSGELARLYKDHIRKKSTSDKDEGLLKLYVYPLVGQVRLADFTLDDADTVMRAIPAERSSATRRHVAQVLHRLFAMALFPLRIISTNPLPKGFLPKIDAGPAKGWLYPDEDARLLRSAAPLVWRVFYGFLHREGPRVSEAARLTWADFDLDRGAVNLDKNKTKDPRTWALSPGVTAALRAWRELQRRKGVDVGPDALVFTDEGEPLSENHLAPRFREHLQLAGIDRPALFERSDERRPIRLHDARATFITISLANGKSEAWVQDRTGHKSSIMVNRYRRAARTAAELNLGDLAPLVEVIPELSDIVSGGEGEPQGDARRGSRTSGDATQLVAMGRETSPAVPPSRQRKQREKRSGSQCIATDRDVRGEPGSPFKIFSPKGRPGSSPGGATERAGSLGRALSRGWPVRRPCRRARPPFCAAGGSSIEGAGRAGPRRRPITTFRRGAGRGDAGRAASRGGRGP</sequence>
<organism evidence="7 8">
    <name type="scientific">Polyangium spumosum</name>
    <dbReference type="NCBI Taxonomy" id="889282"/>
    <lineage>
        <taxon>Bacteria</taxon>
        <taxon>Pseudomonadati</taxon>
        <taxon>Myxococcota</taxon>
        <taxon>Polyangia</taxon>
        <taxon>Polyangiales</taxon>
        <taxon>Polyangiaceae</taxon>
        <taxon>Polyangium</taxon>
    </lineage>
</organism>
<feature type="domain" description="Tyr recombinase" evidence="6">
    <location>
        <begin position="239"/>
        <end position="429"/>
    </location>
</feature>
<accession>A0A6N7PTZ1</accession>
<dbReference type="PANTHER" id="PTHR30629:SF2">
    <property type="entry name" value="PROPHAGE INTEGRASE INTS-RELATED"/>
    <property type="match status" value="1"/>
</dbReference>
<name>A0A6N7PTZ1_9BACT</name>
<evidence type="ECO:0000256" key="5">
    <source>
        <dbReference type="SAM" id="MobiDB-lite"/>
    </source>
</evidence>
<dbReference type="GO" id="GO:0015074">
    <property type="term" value="P:DNA integration"/>
    <property type="evidence" value="ECO:0007669"/>
    <property type="project" value="UniProtKB-KW"/>
</dbReference>
<dbReference type="InterPro" id="IPR010998">
    <property type="entry name" value="Integrase_recombinase_N"/>
</dbReference>
<evidence type="ECO:0000256" key="1">
    <source>
        <dbReference type="ARBA" id="ARBA00008857"/>
    </source>
</evidence>
<comment type="caution">
    <text evidence="7">The sequence shown here is derived from an EMBL/GenBank/DDBJ whole genome shotgun (WGS) entry which is preliminary data.</text>
</comment>
<dbReference type="InterPro" id="IPR002104">
    <property type="entry name" value="Integrase_catalytic"/>
</dbReference>
<dbReference type="PROSITE" id="PS51898">
    <property type="entry name" value="TYR_RECOMBINASE"/>
    <property type="match status" value="1"/>
</dbReference>
<gene>
    <name evidence="7" type="ORF">GF068_26555</name>
</gene>
<evidence type="ECO:0000256" key="3">
    <source>
        <dbReference type="ARBA" id="ARBA00023125"/>
    </source>
</evidence>
<evidence type="ECO:0000313" key="8">
    <source>
        <dbReference type="Proteomes" id="UP000440224"/>
    </source>
</evidence>
<dbReference type="Pfam" id="PF00589">
    <property type="entry name" value="Phage_integrase"/>
    <property type="match status" value="1"/>
</dbReference>
<feature type="compositionally biased region" description="Low complexity" evidence="5">
    <location>
        <begin position="515"/>
        <end position="526"/>
    </location>
</feature>
<protein>
    <submittedName>
        <fullName evidence="7">Tyrosine-type recombinase/integrase</fullName>
    </submittedName>
</protein>
<dbReference type="InterPro" id="IPR011010">
    <property type="entry name" value="DNA_brk_join_enz"/>
</dbReference>
<comment type="similarity">
    <text evidence="1">Belongs to the 'phage' integrase family.</text>
</comment>
<keyword evidence="2" id="KW-0229">DNA integration</keyword>
<reference evidence="7 8" key="1">
    <citation type="submission" date="2019-10" db="EMBL/GenBank/DDBJ databases">
        <title>A soil myxobacterium in the family Polyangiaceae.</title>
        <authorList>
            <person name="Li Y."/>
            <person name="Wang J."/>
        </authorList>
    </citation>
    <scope>NUCLEOTIDE SEQUENCE [LARGE SCALE GENOMIC DNA]</scope>
    <source>
        <strain evidence="7 8">DSM 14734</strain>
    </source>
</reference>
<dbReference type="AlphaFoldDB" id="A0A6N7PTZ1"/>
<dbReference type="InterPro" id="IPR013762">
    <property type="entry name" value="Integrase-like_cat_sf"/>
</dbReference>
<dbReference type="Proteomes" id="UP000440224">
    <property type="component" value="Unassembled WGS sequence"/>
</dbReference>
<keyword evidence="3" id="KW-0238">DNA-binding</keyword>
<feature type="region of interest" description="Disordered" evidence="5">
    <location>
        <begin position="443"/>
        <end position="599"/>
    </location>
</feature>
<dbReference type="PANTHER" id="PTHR30629">
    <property type="entry name" value="PROPHAGE INTEGRASE"/>
    <property type="match status" value="1"/>
</dbReference>